<reference evidence="1" key="1">
    <citation type="journal article" date="2013" name="Nature">
        <title>Draft genome of the wheat A-genome progenitor Triticum urartu.</title>
        <authorList>
            <person name="Ling H.Q."/>
            <person name="Zhao S."/>
            <person name="Liu D."/>
            <person name="Wang J."/>
            <person name="Sun H."/>
            <person name="Zhang C."/>
            <person name="Fan H."/>
            <person name="Li D."/>
            <person name="Dong L."/>
            <person name="Tao Y."/>
            <person name="Gao C."/>
            <person name="Wu H."/>
            <person name="Li Y."/>
            <person name="Cui Y."/>
            <person name="Guo X."/>
            <person name="Zheng S."/>
            <person name="Wang B."/>
            <person name="Yu K."/>
            <person name="Liang Q."/>
            <person name="Yang W."/>
            <person name="Lou X."/>
            <person name="Chen J."/>
            <person name="Feng M."/>
            <person name="Jian J."/>
            <person name="Zhang X."/>
            <person name="Luo G."/>
            <person name="Jiang Y."/>
            <person name="Liu J."/>
            <person name="Wang Z."/>
            <person name="Sha Y."/>
            <person name="Zhang B."/>
            <person name="Wu H."/>
            <person name="Tang D."/>
            <person name="Shen Q."/>
            <person name="Xue P."/>
            <person name="Zou S."/>
            <person name="Wang X."/>
            <person name="Liu X."/>
            <person name="Wang F."/>
            <person name="Yang Y."/>
            <person name="An X."/>
            <person name="Dong Z."/>
            <person name="Zhang K."/>
            <person name="Zhang X."/>
            <person name="Luo M.C."/>
            <person name="Dvorak J."/>
            <person name="Tong Y."/>
            <person name="Wang J."/>
            <person name="Yang H."/>
            <person name="Li Z."/>
            <person name="Wang D."/>
            <person name="Zhang A."/>
            <person name="Wang J."/>
        </authorList>
    </citation>
    <scope>NUCLEOTIDE SEQUENCE</scope>
</reference>
<sequence length="555" mass="62658">MVSSILRRSCSSRAFEAALHLFVGNMEAAGSIENPRRTRWVAAGRLRFAAGEEEGHRIVGNPRGLCDRGLGVGSEDTIYQLSRDQKRDLLARGRHRTDSNLQPVPTQKVTVVQEEPDATEDANAAWRSRLPVSELRVLAGYFTVTNPSVGMDIWIEWYPPERYTSQQPRTSIKMYIPTPFIILNASRSTSVSLPVLDATRMPGKRYEILNLGRNIQPVMCRSLTNKQESDVGKKQLRLSLGYAWMFELSVWYRSSSHHRCQVAPAITCSLFLHRLCMKIGGFRIFGSFLRHHPSCPQLKGLTQYSAGEAVSSAARSTCWRPHHHQPIYRSRSSRMEDMDIGIVCDEGSPGSIASRTGTPVPNDNDYLIVIPYAHIFGLMLQALKLPPATYQHKIYPGGKNRVTVTFISTLELLDGSLVPSSIPGAILDSYEDAEDSAAMEAIRFMENAYGKEMRGYHYTHVKRLENQVTHLVKWLTSSNETIKKLRKTCYYAVRYMNSYSAQIENTTAARHLKGQDNTKGVMKTALASIEGLTQRLRYIAMKFEQRLEATRNSFW</sequence>
<evidence type="ECO:0000313" key="1">
    <source>
        <dbReference type="EMBL" id="EMS55354.1"/>
    </source>
</evidence>
<proteinExistence type="predicted"/>
<dbReference type="OMA" id="YHYTHIK"/>
<accession>M8A4I1</accession>
<protein>
    <submittedName>
        <fullName evidence="1">Uncharacterized protein</fullName>
    </submittedName>
</protein>
<dbReference type="EMBL" id="KD171642">
    <property type="protein sequence ID" value="EMS55354.1"/>
    <property type="molecule type" value="Genomic_DNA"/>
</dbReference>
<organism evidence="1">
    <name type="scientific">Triticum urartu</name>
    <name type="common">Red wild einkorn</name>
    <name type="synonym">Crithodium urartu</name>
    <dbReference type="NCBI Taxonomy" id="4572"/>
    <lineage>
        <taxon>Eukaryota</taxon>
        <taxon>Viridiplantae</taxon>
        <taxon>Streptophyta</taxon>
        <taxon>Embryophyta</taxon>
        <taxon>Tracheophyta</taxon>
        <taxon>Spermatophyta</taxon>
        <taxon>Magnoliopsida</taxon>
        <taxon>Liliopsida</taxon>
        <taxon>Poales</taxon>
        <taxon>Poaceae</taxon>
        <taxon>BOP clade</taxon>
        <taxon>Pooideae</taxon>
        <taxon>Triticodae</taxon>
        <taxon>Triticeae</taxon>
        <taxon>Triticinae</taxon>
        <taxon>Triticum</taxon>
    </lineage>
</organism>
<gene>
    <name evidence="1" type="ORF">TRIUR3_28653</name>
</gene>
<name>M8A4I1_TRIUA</name>
<dbReference type="AlphaFoldDB" id="M8A4I1"/>